<dbReference type="Proteomes" id="UP000886824">
    <property type="component" value="Unassembled WGS sequence"/>
</dbReference>
<evidence type="ECO:0000313" key="1">
    <source>
        <dbReference type="EMBL" id="HIY73890.1"/>
    </source>
</evidence>
<gene>
    <name evidence="1" type="ORF">H9826_07955</name>
</gene>
<name>A0A9D2CF53_9FIRM</name>
<protein>
    <submittedName>
        <fullName evidence="1">Uncharacterized protein</fullName>
    </submittedName>
</protein>
<proteinExistence type="predicted"/>
<comment type="caution">
    <text evidence="1">The sequence shown here is derived from an EMBL/GenBank/DDBJ whole genome shotgun (WGS) entry which is preliminary data.</text>
</comment>
<evidence type="ECO:0000313" key="2">
    <source>
        <dbReference type="Proteomes" id="UP000886824"/>
    </source>
</evidence>
<accession>A0A9D2CF53</accession>
<reference evidence="1" key="1">
    <citation type="journal article" date="2021" name="PeerJ">
        <title>Extensive microbial diversity within the chicken gut microbiome revealed by metagenomics and culture.</title>
        <authorList>
            <person name="Gilroy R."/>
            <person name="Ravi A."/>
            <person name="Getino M."/>
            <person name="Pursley I."/>
            <person name="Horton D.L."/>
            <person name="Alikhan N.F."/>
            <person name="Baker D."/>
            <person name="Gharbi K."/>
            <person name="Hall N."/>
            <person name="Watson M."/>
            <person name="Adriaenssens E.M."/>
            <person name="Foster-Nyarko E."/>
            <person name="Jarju S."/>
            <person name="Secka A."/>
            <person name="Antonio M."/>
            <person name="Oren A."/>
            <person name="Chaudhuri R.R."/>
            <person name="La Ragione R."/>
            <person name="Hildebrand F."/>
            <person name="Pallen M.J."/>
        </authorList>
    </citation>
    <scope>NUCLEOTIDE SEQUENCE</scope>
    <source>
        <strain evidence="1">CHK33-7979</strain>
    </source>
</reference>
<reference evidence="1" key="2">
    <citation type="submission" date="2021-04" db="EMBL/GenBank/DDBJ databases">
        <authorList>
            <person name="Gilroy R."/>
        </authorList>
    </citation>
    <scope>NUCLEOTIDE SEQUENCE</scope>
    <source>
        <strain evidence="1">CHK33-7979</strain>
    </source>
</reference>
<sequence length="82" mass="9332">MNVPYTCEICGAECVGHPQSKYCPTCRDEVIRWTQRERQGKNRAKQRAEARKTDGRLTLGQIAARARALHMSYGEFVAKYGI</sequence>
<organism evidence="1 2">
    <name type="scientific">Candidatus Intestinimonas merdavium</name>
    <dbReference type="NCBI Taxonomy" id="2838622"/>
    <lineage>
        <taxon>Bacteria</taxon>
        <taxon>Bacillati</taxon>
        <taxon>Bacillota</taxon>
        <taxon>Clostridia</taxon>
        <taxon>Eubacteriales</taxon>
        <taxon>Intestinimonas</taxon>
    </lineage>
</organism>
<dbReference type="EMBL" id="DXCX01000083">
    <property type="protein sequence ID" value="HIY73890.1"/>
    <property type="molecule type" value="Genomic_DNA"/>
</dbReference>
<dbReference type="AlphaFoldDB" id="A0A9D2CF53"/>